<organism evidence="2 3">
    <name type="scientific">Takifugu flavidus</name>
    <name type="common">sansaifugu</name>
    <dbReference type="NCBI Taxonomy" id="433684"/>
    <lineage>
        <taxon>Eukaryota</taxon>
        <taxon>Metazoa</taxon>
        <taxon>Chordata</taxon>
        <taxon>Craniata</taxon>
        <taxon>Vertebrata</taxon>
        <taxon>Euteleostomi</taxon>
        <taxon>Actinopterygii</taxon>
        <taxon>Neopterygii</taxon>
        <taxon>Teleostei</taxon>
        <taxon>Neoteleostei</taxon>
        <taxon>Acanthomorphata</taxon>
        <taxon>Eupercaria</taxon>
        <taxon>Tetraodontiformes</taxon>
        <taxon>Tetradontoidea</taxon>
        <taxon>Tetraodontidae</taxon>
        <taxon>Takifugu</taxon>
    </lineage>
</organism>
<proteinExistence type="predicted"/>
<keyword evidence="3" id="KW-1185">Reference proteome</keyword>
<sequence length="153" mass="16168">MRAAAACVCFAEAPPSVAPSAAGPEVLSGCGLSGRCRRWRWFCGPASAAAAAALFQVSPLAPPPAGGAPPTCPVSDPCGHTCSGTERSWTHQNPDLSRVQRRFYPGEKKRMLGVDVGVAADRRRSCEGHVKVNARSRPLLPRRRRGLQQPAGL</sequence>
<name>A0A5C6NV42_9TELE</name>
<dbReference type="Proteomes" id="UP000324091">
    <property type="component" value="Chromosome 18"/>
</dbReference>
<dbReference type="AlphaFoldDB" id="A0A5C6NV42"/>
<comment type="caution">
    <text evidence="2">The sequence shown here is derived from an EMBL/GenBank/DDBJ whole genome shotgun (WGS) entry which is preliminary data.</text>
</comment>
<evidence type="ECO:0000256" key="1">
    <source>
        <dbReference type="SAM" id="MobiDB-lite"/>
    </source>
</evidence>
<reference evidence="2 3" key="1">
    <citation type="submission" date="2019-04" db="EMBL/GenBank/DDBJ databases">
        <title>Chromosome genome assembly for Takifugu flavidus.</title>
        <authorList>
            <person name="Xiao S."/>
        </authorList>
    </citation>
    <scope>NUCLEOTIDE SEQUENCE [LARGE SCALE GENOMIC DNA]</scope>
    <source>
        <strain evidence="2">HTHZ2018</strain>
        <tissue evidence="2">Muscle</tissue>
    </source>
</reference>
<gene>
    <name evidence="2" type="ORF">D4764_18G0012370</name>
</gene>
<accession>A0A5C6NV42</accession>
<protein>
    <submittedName>
        <fullName evidence="2">Uncharacterized protein</fullName>
    </submittedName>
</protein>
<dbReference type="EMBL" id="RHFK02000010">
    <property type="protein sequence ID" value="TWW70431.1"/>
    <property type="molecule type" value="Genomic_DNA"/>
</dbReference>
<evidence type="ECO:0000313" key="3">
    <source>
        <dbReference type="Proteomes" id="UP000324091"/>
    </source>
</evidence>
<evidence type="ECO:0000313" key="2">
    <source>
        <dbReference type="EMBL" id="TWW70431.1"/>
    </source>
</evidence>
<feature type="region of interest" description="Disordered" evidence="1">
    <location>
        <begin position="130"/>
        <end position="153"/>
    </location>
</feature>